<evidence type="ECO:0000313" key="1">
    <source>
        <dbReference type="EMBL" id="KAI3722740.1"/>
    </source>
</evidence>
<comment type="caution">
    <text evidence="1">The sequence shown here is derived from an EMBL/GenBank/DDBJ whole genome shotgun (WGS) entry which is preliminary data.</text>
</comment>
<protein>
    <submittedName>
        <fullName evidence="1">Uncharacterized protein</fullName>
    </submittedName>
</protein>
<reference evidence="2" key="1">
    <citation type="journal article" date="2022" name="Mol. Ecol. Resour.">
        <title>The genomes of chicory, endive, great burdock and yacon provide insights into Asteraceae palaeo-polyploidization history and plant inulin production.</title>
        <authorList>
            <person name="Fan W."/>
            <person name="Wang S."/>
            <person name="Wang H."/>
            <person name="Wang A."/>
            <person name="Jiang F."/>
            <person name="Liu H."/>
            <person name="Zhao H."/>
            <person name="Xu D."/>
            <person name="Zhang Y."/>
        </authorList>
    </citation>
    <scope>NUCLEOTIDE SEQUENCE [LARGE SCALE GENOMIC DNA]</scope>
    <source>
        <strain evidence="2">cv. Punajuju</strain>
    </source>
</reference>
<dbReference type="EMBL" id="CM042014">
    <property type="protein sequence ID" value="KAI3722740.1"/>
    <property type="molecule type" value="Genomic_DNA"/>
</dbReference>
<evidence type="ECO:0000313" key="2">
    <source>
        <dbReference type="Proteomes" id="UP001055811"/>
    </source>
</evidence>
<reference evidence="1 2" key="2">
    <citation type="journal article" date="2022" name="Mol. Ecol. Resour.">
        <title>The genomes of chicory, endive, great burdock and yacon provide insights into Asteraceae paleo-polyploidization history and plant inulin production.</title>
        <authorList>
            <person name="Fan W."/>
            <person name="Wang S."/>
            <person name="Wang H."/>
            <person name="Wang A."/>
            <person name="Jiang F."/>
            <person name="Liu H."/>
            <person name="Zhao H."/>
            <person name="Xu D."/>
            <person name="Zhang Y."/>
        </authorList>
    </citation>
    <scope>NUCLEOTIDE SEQUENCE [LARGE SCALE GENOMIC DNA]</scope>
    <source>
        <strain evidence="2">cv. Punajuju</strain>
        <tissue evidence="1">Leaves</tissue>
    </source>
</reference>
<accession>A0ACB9BL69</accession>
<name>A0ACB9BL69_CICIN</name>
<proteinExistence type="predicted"/>
<organism evidence="1 2">
    <name type="scientific">Cichorium intybus</name>
    <name type="common">Chicory</name>
    <dbReference type="NCBI Taxonomy" id="13427"/>
    <lineage>
        <taxon>Eukaryota</taxon>
        <taxon>Viridiplantae</taxon>
        <taxon>Streptophyta</taxon>
        <taxon>Embryophyta</taxon>
        <taxon>Tracheophyta</taxon>
        <taxon>Spermatophyta</taxon>
        <taxon>Magnoliopsida</taxon>
        <taxon>eudicotyledons</taxon>
        <taxon>Gunneridae</taxon>
        <taxon>Pentapetalae</taxon>
        <taxon>asterids</taxon>
        <taxon>campanulids</taxon>
        <taxon>Asterales</taxon>
        <taxon>Asteraceae</taxon>
        <taxon>Cichorioideae</taxon>
        <taxon>Cichorieae</taxon>
        <taxon>Cichoriinae</taxon>
        <taxon>Cichorium</taxon>
    </lineage>
</organism>
<keyword evidence="2" id="KW-1185">Reference proteome</keyword>
<gene>
    <name evidence="1" type="ORF">L2E82_33805</name>
</gene>
<dbReference type="Proteomes" id="UP001055811">
    <property type="component" value="Linkage Group LG06"/>
</dbReference>
<sequence>MNIEGMVQLANVLHTKELARRLQEVDCNVMVNCVHHGIVRTGLTRDHEGFIIDFVFFMTLELLKTIPQVVDFICLHAFSKRNASYDGRIHVWNFQSGKGIYIHNC</sequence>